<reference evidence="2 3" key="1">
    <citation type="journal article" date="2013" name="Appl. Microbiol. Biotechnol.">
        <title>Glycerol assimilation and production of 1,3-propanediol by Citrobacter amalonaticus Y19.</title>
        <authorList>
            <person name="Ainala S.K."/>
            <person name="Ashok S."/>
            <person name="Ko Y."/>
            <person name="Park S."/>
        </authorList>
    </citation>
    <scope>NUCLEOTIDE SEQUENCE [LARGE SCALE GENOMIC DNA]</scope>
    <source>
        <strain evidence="2 3">Y19</strain>
    </source>
</reference>
<dbReference type="KEGG" id="cama:F384_16705"/>
<organism evidence="2 3">
    <name type="scientific">Citrobacter amalonaticus Y19</name>
    <dbReference type="NCBI Taxonomy" id="1261127"/>
    <lineage>
        <taxon>Bacteria</taxon>
        <taxon>Pseudomonadati</taxon>
        <taxon>Pseudomonadota</taxon>
        <taxon>Gammaproteobacteria</taxon>
        <taxon>Enterobacterales</taxon>
        <taxon>Enterobacteriaceae</taxon>
        <taxon>Citrobacter</taxon>
    </lineage>
</organism>
<dbReference type="Proteomes" id="UP000034085">
    <property type="component" value="Chromosome"/>
</dbReference>
<evidence type="ECO:0000313" key="2">
    <source>
        <dbReference type="EMBL" id="AKE60077.1"/>
    </source>
</evidence>
<dbReference type="SUPFAM" id="SSF52540">
    <property type="entry name" value="P-loop containing nucleoside triphosphate hydrolases"/>
    <property type="match status" value="1"/>
</dbReference>
<evidence type="ECO:0000259" key="1">
    <source>
        <dbReference type="Pfam" id="PF13614"/>
    </source>
</evidence>
<proteinExistence type="predicted"/>
<dbReference type="Pfam" id="PF13614">
    <property type="entry name" value="AAA_31"/>
    <property type="match status" value="1"/>
</dbReference>
<gene>
    <name evidence="2" type="ORF">F384_16705</name>
</gene>
<evidence type="ECO:0000313" key="3">
    <source>
        <dbReference type="Proteomes" id="UP000034085"/>
    </source>
</evidence>
<feature type="domain" description="AAA" evidence="1">
    <location>
        <begin position="13"/>
        <end position="164"/>
    </location>
</feature>
<dbReference type="InterPro" id="IPR050678">
    <property type="entry name" value="DNA_Partitioning_ATPase"/>
</dbReference>
<dbReference type="EMBL" id="CP011132">
    <property type="protein sequence ID" value="AKE60077.1"/>
    <property type="molecule type" value="Genomic_DNA"/>
</dbReference>
<dbReference type="InterPro" id="IPR025669">
    <property type="entry name" value="AAA_dom"/>
</dbReference>
<dbReference type="Gene3D" id="3.40.50.300">
    <property type="entry name" value="P-loop containing nucleotide triphosphate hydrolases"/>
    <property type="match status" value="1"/>
</dbReference>
<sequence length="294" mass="32479">MKNAQTQALPTLIAAILSTKGGVAKTTDTANLGGYLADQGLKILMIDADIRQPTLSSYYPLDNEAPGGIYELIAQNELDPDIIISHTAVPNLDIIISNDPRGELMSLLQAAPDGVIRLRHLVRQIPGYDIILIDTIGARTIALEMVLLASDLIISPVLPEMLSAREFLRGTLQMYQDLQPFTRYGIPLPPLKAVINKLDHTNDAREIHHNLLQVLRHKLKEQELLVPTEILMTPVYASVAYRRAASLGLPVHRLDNSRSRGRITPCAAETMKMLAEELFPQFLALPHRKVEGIA</sequence>
<dbReference type="InterPro" id="IPR027417">
    <property type="entry name" value="P-loop_NTPase"/>
</dbReference>
<dbReference type="HOGENOM" id="CLU_072999_0_0_6"/>
<dbReference type="OrthoDB" id="9799330at2"/>
<dbReference type="AlphaFoldDB" id="A0A0F6TX37"/>
<protein>
    <submittedName>
        <fullName evidence="2">Partitioning protein A</fullName>
    </submittedName>
</protein>
<name>A0A0F6TX37_CITAM</name>
<dbReference type="CDD" id="cd02042">
    <property type="entry name" value="ParAB_family"/>
    <property type="match status" value="1"/>
</dbReference>
<dbReference type="RefSeq" id="WP_046487349.1">
    <property type="nucleotide sequence ID" value="NZ_CP011132.1"/>
</dbReference>
<accession>A0A0F6TX37</accession>
<dbReference type="PANTHER" id="PTHR13696:SF99">
    <property type="entry name" value="COBYRINIC ACID AC-DIAMIDE SYNTHASE"/>
    <property type="match status" value="1"/>
</dbReference>
<dbReference type="PANTHER" id="PTHR13696">
    <property type="entry name" value="P-LOOP CONTAINING NUCLEOSIDE TRIPHOSPHATE HYDROLASE"/>
    <property type="match status" value="1"/>
</dbReference>
<dbReference type="PATRIC" id="fig|1261127.3.peg.3492"/>